<dbReference type="InterPro" id="IPR026019">
    <property type="entry name" value="Ribul_P_3_epim"/>
</dbReference>
<dbReference type="PANTHER" id="PTHR11749">
    <property type="entry name" value="RIBULOSE-5-PHOSPHATE-3-EPIMERASE"/>
    <property type="match status" value="1"/>
</dbReference>
<evidence type="ECO:0000313" key="15">
    <source>
        <dbReference type="EMBL" id="HIX50931.1"/>
    </source>
</evidence>
<dbReference type="EC" id="5.1.3.1" evidence="7 10"/>
<evidence type="ECO:0000256" key="8">
    <source>
        <dbReference type="ARBA" id="ARBA00022723"/>
    </source>
</evidence>
<organism evidence="15 16">
    <name type="scientific">Candidatus Borkfalkia faecavium</name>
    <dbReference type="NCBI Taxonomy" id="2838508"/>
    <lineage>
        <taxon>Bacteria</taxon>
        <taxon>Bacillati</taxon>
        <taxon>Bacillota</taxon>
        <taxon>Clostridia</taxon>
        <taxon>Christensenellales</taxon>
        <taxon>Christensenellaceae</taxon>
        <taxon>Candidatus Borkfalkia</taxon>
    </lineage>
</organism>
<comment type="cofactor">
    <cofactor evidence="5">
        <name>Fe(2+)</name>
        <dbReference type="ChEBI" id="CHEBI:29033"/>
    </cofactor>
</comment>
<accession>A0A9D1W1A0</accession>
<feature type="binding site" evidence="10 13">
    <location>
        <position position="67"/>
    </location>
    <ligand>
        <name>a divalent metal cation</name>
        <dbReference type="ChEBI" id="CHEBI:60240"/>
    </ligand>
</feature>
<dbReference type="NCBIfam" id="NF004076">
    <property type="entry name" value="PRK05581.1-4"/>
    <property type="match status" value="1"/>
</dbReference>
<keyword evidence="13" id="KW-0464">Manganese</keyword>
<gene>
    <name evidence="10 15" type="primary">rpe</name>
    <name evidence="15" type="ORF">H9851_06625</name>
</gene>
<comment type="caution">
    <text evidence="10">Lacks conserved residue(s) required for the propagation of feature annotation.</text>
</comment>
<keyword evidence="8 10" id="KW-0479">Metal-binding</keyword>
<evidence type="ECO:0000256" key="10">
    <source>
        <dbReference type="HAMAP-Rule" id="MF_02227"/>
    </source>
</evidence>
<dbReference type="InterPro" id="IPR000056">
    <property type="entry name" value="Ribul_P_3_epim-like"/>
</dbReference>
<dbReference type="Pfam" id="PF00834">
    <property type="entry name" value="Ribul_P_3_epim"/>
    <property type="match status" value="1"/>
</dbReference>
<dbReference type="SUPFAM" id="SSF51366">
    <property type="entry name" value="Ribulose-phoshate binding barrel"/>
    <property type="match status" value="1"/>
</dbReference>
<evidence type="ECO:0000256" key="14">
    <source>
        <dbReference type="PIRSR" id="PIRSR001461-3"/>
    </source>
</evidence>
<evidence type="ECO:0000256" key="13">
    <source>
        <dbReference type="PIRSR" id="PIRSR001461-2"/>
    </source>
</evidence>
<evidence type="ECO:0000256" key="6">
    <source>
        <dbReference type="ARBA" id="ARBA00009541"/>
    </source>
</evidence>
<feature type="binding site" evidence="10">
    <location>
        <begin position="177"/>
        <end position="179"/>
    </location>
    <ligand>
        <name>substrate</name>
    </ligand>
</feature>
<evidence type="ECO:0000256" key="4">
    <source>
        <dbReference type="ARBA" id="ARBA00001947"/>
    </source>
</evidence>
<dbReference type="InterPro" id="IPR013785">
    <property type="entry name" value="Aldolase_TIM"/>
</dbReference>
<dbReference type="PIRSF" id="PIRSF001461">
    <property type="entry name" value="RPE"/>
    <property type="match status" value="1"/>
</dbReference>
<dbReference type="GO" id="GO:0005737">
    <property type="term" value="C:cytoplasm"/>
    <property type="evidence" value="ECO:0007669"/>
    <property type="project" value="UniProtKB-ARBA"/>
</dbReference>
<keyword evidence="9 10" id="KW-0413">Isomerase</keyword>
<dbReference type="GO" id="GO:0046872">
    <property type="term" value="F:metal ion binding"/>
    <property type="evidence" value="ECO:0007669"/>
    <property type="project" value="UniProtKB-UniRule"/>
</dbReference>
<evidence type="ECO:0000256" key="9">
    <source>
        <dbReference type="ARBA" id="ARBA00023235"/>
    </source>
</evidence>
<comment type="function">
    <text evidence="10">Catalyzes the reversible epimerization of D-ribulose 5-phosphate to D-xylulose 5-phosphate.</text>
</comment>
<feature type="binding site" evidence="14">
    <location>
        <begin position="144"/>
        <end position="147"/>
    </location>
    <ligand>
        <name>substrate</name>
    </ligand>
</feature>
<dbReference type="GO" id="GO:0006098">
    <property type="term" value="P:pentose-phosphate shunt"/>
    <property type="evidence" value="ECO:0007669"/>
    <property type="project" value="UniProtKB-UniRule"/>
</dbReference>
<evidence type="ECO:0000256" key="7">
    <source>
        <dbReference type="ARBA" id="ARBA00013188"/>
    </source>
</evidence>
<dbReference type="EMBL" id="DXEW01000031">
    <property type="protein sequence ID" value="HIX50931.1"/>
    <property type="molecule type" value="Genomic_DNA"/>
</dbReference>
<protein>
    <recommendedName>
        <fullName evidence="7 10">Ribulose-phosphate 3-epimerase</fullName>
        <ecNumber evidence="7 10">5.1.3.1</ecNumber>
    </recommendedName>
</protein>
<dbReference type="GO" id="GO:0004750">
    <property type="term" value="F:D-ribulose-phosphate 3-epimerase activity"/>
    <property type="evidence" value="ECO:0007669"/>
    <property type="project" value="UniProtKB-UniRule"/>
</dbReference>
<dbReference type="CDD" id="cd00429">
    <property type="entry name" value="RPE"/>
    <property type="match status" value="1"/>
</dbReference>
<sequence>MKKIKIAPSILAADFSKMGEEVERLERCGADLIHCDVMDGTFVPTITFGMHMIEAVRRHTSLPLDVHIMCVRPLNKVSDIVNAGADIVTVHAEACGDALKDTLRFIRSYGIRAGVAISPDTPFAAVAEYAELFDMLLVMSVYPGRGGQKLIERTLAKAEEARNFFEKTGLERDIEMDGGITEENVASVKAAGVNVIVAGSTVFHAPDMAKTIQNLRDIR</sequence>
<feature type="active site" description="Proton acceptor" evidence="10 12">
    <location>
        <position position="36"/>
    </location>
</feature>
<feature type="binding site" evidence="10 14">
    <location>
        <position position="9"/>
    </location>
    <ligand>
        <name>substrate</name>
    </ligand>
</feature>
<dbReference type="NCBIfam" id="TIGR01163">
    <property type="entry name" value="rpe"/>
    <property type="match status" value="1"/>
</dbReference>
<proteinExistence type="inferred from homology"/>
<dbReference type="HAMAP" id="MF_02227">
    <property type="entry name" value="RPE"/>
    <property type="match status" value="1"/>
</dbReference>
<evidence type="ECO:0000313" key="16">
    <source>
        <dbReference type="Proteomes" id="UP000886847"/>
    </source>
</evidence>
<name>A0A9D1W1A0_9FIRM</name>
<comment type="cofactor">
    <cofactor evidence="10 13">
        <name>a divalent metal cation</name>
        <dbReference type="ChEBI" id="CHEBI:60240"/>
    </cofactor>
    <text evidence="10 13">Binds 1 divalent metal cation per subunit.</text>
</comment>
<dbReference type="Proteomes" id="UP000886847">
    <property type="component" value="Unassembled WGS sequence"/>
</dbReference>
<comment type="catalytic activity">
    <reaction evidence="1 10 11">
        <text>D-ribulose 5-phosphate = D-xylulose 5-phosphate</text>
        <dbReference type="Rhea" id="RHEA:13677"/>
        <dbReference type="ChEBI" id="CHEBI:57737"/>
        <dbReference type="ChEBI" id="CHEBI:58121"/>
        <dbReference type="EC" id="5.1.3.1"/>
    </reaction>
</comment>
<feature type="active site" description="Proton donor" evidence="10 12">
    <location>
        <position position="177"/>
    </location>
</feature>
<dbReference type="GO" id="GO:0019323">
    <property type="term" value="P:pentose catabolic process"/>
    <property type="evidence" value="ECO:0007669"/>
    <property type="project" value="UniProtKB-UniRule"/>
</dbReference>
<feature type="binding site" evidence="10 13">
    <location>
        <position position="177"/>
    </location>
    <ligand>
        <name>a divalent metal cation</name>
        <dbReference type="ChEBI" id="CHEBI:60240"/>
    </ligand>
</feature>
<comment type="caution">
    <text evidence="15">The sequence shown here is derived from an EMBL/GenBank/DDBJ whole genome shotgun (WGS) entry which is preliminary data.</text>
</comment>
<evidence type="ECO:0000256" key="11">
    <source>
        <dbReference type="PIRNR" id="PIRNR001461"/>
    </source>
</evidence>
<reference evidence="15" key="1">
    <citation type="journal article" date="2021" name="PeerJ">
        <title>Extensive microbial diversity within the chicken gut microbiome revealed by metagenomics and culture.</title>
        <authorList>
            <person name="Gilroy R."/>
            <person name="Ravi A."/>
            <person name="Getino M."/>
            <person name="Pursley I."/>
            <person name="Horton D.L."/>
            <person name="Alikhan N.F."/>
            <person name="Baker D."/>
            <person name="Gharbi K."/>
            <person name="Hall N."/>
            <person name="Watson M."/>
            <person name="Adriaenssens E.M."/>
            <person name="Foster-Nyarko E."/>
            <person name="Jarju S."/>
            <person name="Secka A."/>
            <person name="Antonio M."/>
            <person name="Oren A."/>
            <person name="Chaudhuri R.R."/>
            <person name="La Ragione R."/>
            <person name="Hildebrand F."/>
            <person name="Pallen M.J."/>
        </authorList>
    </citation>
    <scope>NUCLEOTIDE SEQUENCE</scope>
    <source>
        <strain evidence="15">2189</strain>
    </source>
</reference>
<evidence type="ECO:0000256" key="5">
    <source>
        <dbReference type="ARBA" id="ARBA00001954"/>
    </source>
</evidence>
<reference evidence="15" key="2">
    <citation type="submission" date="2021-04" db="EMBL/GenBank/DDBJ databases">
        <authorList>
            <person name="Gilroy R."/>
        </authorList>
    </citation>
    <scope>NUCLEOTIDE SEQUENCE</scope>
    <source>
        <strain evidence="15">2189</strain>
    </source>
</reference>
<comment type="similarity">
    <text evidence="6 10 11">Belongs to the ribulose-phosphate 3-epimerase family.</text>
</comment>
<keyword evidence="13" id="KW-0862">Zinc</keyword>
<keyword evidence="10 11" id="KW-0119">Carbohydrate metabolism</keyword>
<feature type="binding site" evidence="10 13">
    <location>
        <position position="34"/>
    </location>
    <ligand>
        <name>a divalent metal cation</name>
        <dbReference type="ChEBI" id="CHEBI:60240"/>
    </ligand>
</feature>
<comment type="cofactor">
    <cofactor evidence="2">
        <name>Mn(2+)</name>
        <dbReference type="ChEBI" id="CHEBI:29035"/>
    </cofactor>
</comment>
<keyword evidence="13" id="KW-0170">Cobalt</keyword>
<evidence type="ECO:0000256" key="2">
    <source>
        <dbReference type="ARBA" id="ARBA00001936"/>
    </source>
</evidence>
<dbReference type="InterPro" id="IPR011060">
    <property type="entry name" value="RibuloseP-bd_barrel"/>
</dbReference>
<feature type="binding site" evidence="14">
    <location>
        <position position="179"/>
    </location>
    <ligand>
        <name>substrate</name>
    </ligand>
</feature>
<feature type="binding site" evidence="10 14">
    <location>
        <position position="67"/>
    </location>
    <ligand>
        <name>substrate</name>
    </ligand>
</feature>
<evidence type="ECO:0000256" key="12">
    <source>
        <dbReference type="PIRSR" id="PIRSR001461-1"/>
    </source>
</evidence>
<comment type="pathway">
    <text evidence="10">Carbohydrate degradation.</text>
</comment>
<dbReference type="AlphaFoldDB" id="A0A9D1W1A0"/>
<dbReference type="Gene3D" id="3.20.20.70">
    <property type="entry name" value="Aldolase class I"/>
    <property type="match status" value="1"/>
</dbReference>
<evidence type="ECO:0000256" key="1">
    <source>
        <dbReference type="ARBA" id="ARBA00001782"/>
    </source>
</evidence>
<feature type="binding site" evidence="10 13">
    <location>
        <position position="36"/>
    </location>
    <ligand>
        <name>a divalent metal cation</name>
        <dbReference type="ChEBI" id="CHEBI:60240"/>
    </ligand>
</feature>
<comment type="cofactor">
    <cofactor evidence="4">
        <name>Zn(2+)</name>
        <dbReference type="ChEBI" id="CHEBI:29105"/>
    </cofactor>
</comment>
<dbReference type="FunFam" id="3.20.20.70:FF:000004">
    <property type="entry name" value="Ribulose-phosphate 3-epimerase"/>
    <property type="match status" value="1"/>
</dbReference>
<feature type="binding site" evidence="10 14">
    <location>
        <begin position="199"/>
        <end position="200"/>
    </location>
    <ligand>
        <name>substrate</name>
    </ligand>
</feature>
<evidence type="ECO:0000256" key="3">
    <source>
        <dbReference type="ARBA" id="ARBA00001941"/>
    </source>
</evidence>
<comment type="cofactor">
    <cofactor evidence="3">
        <name>Co(2+)</name>
        <dbReference type="ChEBI" id="CHEBI:48828"/>
    </cofactor>
</comment>